<keyword evidence="2" id="KW-0472">Membrane</keyword>
<evidence type="ECO:0000313" key="4">
    <source>
        <dbReference type="Proteomes" id="UP000313645"/>
    </source>
</evidence>
<dbReference type="RefSeq" id="WP_131482045.1">
    <property type="nucleotide sequence ID" value="NZ_SJDL01000016.1"/>
</dbReference>
<evidence type="ECO:0000256" key="2">
    <source>
        <dbReference type="SAM" id="Phobius"/>
    </source>
</evidence>
<gene>
    <name evidence="3" type="ORF">EZI54_11570</name>
</gene>
<feature type="transmembrane region" description="Helical" evidence="2">
    <location>
        <begin position="12"/>
        <end position="32"/>
    </location>
</feature>
<organism evidence="3 4">
    <name type="scientific">Marinobacter halodurans</name>
    <dbReference type="NCBI Taxonomy" id="2528979"/>
    <lineage>
        <taxon>Bacteria</taxon>
        <taxon>Pseudomonadati</taxon>
        <taxon>Pseudomonadota</taxon>
        <taxon>Gammaproteobacteria</taxon>
        <taxon>Pseudomonadales</taxon>
        <taxon>Marinobacteraceae</taxon>
        <taxon>Marinobacter</taxon>
    </lineage>
</organism>
<comment type="caution">
    <text evidence="3">The sequence shown here is derived from an EMBL/GenBank/DDBJ whole genome shotgun (WGS) entry which is preliminary data.</text>
</comment>
<keyword evidence="4" id="KW-1185">Reference proteome</keyword>
<keyword evidence="2" id="KW-1133">Transmembrane helix</keyword>
<name>A0ABY1ZLQ6_9GAMM</name>
<evidence type="ECO:0000313" key="3">
    <source>
        <dbReference type="EMBL" id="TBW55458.1"/>
    </source>
</evidence>
<sequence>MIDWLNQNSGVLQVITSVCTLAIWLFYAQLLYTTYRRDTRPRLLINKGVGKDDLGSPCLICNMSKEPIFIQCLVVELETSEGVFCTTATDPDESLDDDENRKPVRERTRQGPLHSGACIEVKSFRELIERAAVAGGVQVDDGLPRDREVDFLSLRLTIISIYGPEDHPFGAARTFSLDCSDVQCPQIQPMSLDTERLTSRKDKRQVEQWLWEYI</sequence>
<dbReference type="EMBL" id="SJDL01000016">
    <property type="protein sequence ID" value="TBW55458.1"/>
    <property type="molecule type" value="Genomic_DNA"/>
</dbReference>
<evidence type="ECO:0000256" key="1">
    <source>
        <dbReference type="SAM" id="MobiDB-lite"/>
    </source>
</evidence>
<accession>A0ABY1ZLQ6</accession>
<protein>
    <submittedName>
        <fullName evidence="3">Uncharacterized protein</fullName>
    </submittedName>
</protein>
<keyword evidence="2" id="KW-0812">Transmembrane</keyword>
<feature type="region of interest" description="Disordered" evidence="1">
    <location>
        <begin position="88"/>
        <end position="111"/>
    </location>
</feature>
<feature type="compositionally biased region" description="Basic and acidic residues" evidence="1">
    <location>
        <begin position="99"/>
        <end position="109"/>
    </location>
</feature>
<reference evidence="3 4" key="1">
    <citation type="submission" date="2019-02" db="EMBL/GenBank/DDBJ databases">
        <title>Marinobacter halodurans sp. nov., a marine bacterium isolated from sea tidal flat.</title>
        <authorList>
            <person name="Yoo Y."/>
            <person name="Lee D.W."/>
            <person name="Kim B.S."/>
            <person name="Kim J.-J."/>
        </authorList>
    </citation>
    <scope>NUCLEOTIDE SEQUENCE [LARGE SCALE GENOMIC DNA]</scope>
    <source>
        <strain evidence="3 4">YJ-S3-2</strain>
    </source>
</reference>
<proteinExistence type="predicted"/>
<dbReference type="Proteomes" id="UP000313645">
    <property type="component" value="Unassembled WGS sequence"/>
</dbReference>